<protein>
    <submittedName>
        <fullName evidence="3">Excinuclease ABC subunit C</fullName>
    </submittedName>
</protein>
<comment type="caution">
    <text evidence="3">The sequence shown here is derived from an EMBL/GenBank/DDBJ whole genome shotgun (WGS) entry which is preliminary data.</text>
</comment>
<dbReference type="PANTHER" id="PTHR34477:SF1">
    <property type="entry name" value="UPF0213 PROTEIN YHBQ"/>
    <property type="match status" value="1"/>
</dbReference>
<dbReference type="InterPro" id="IPR000305">
    <property type="entry name" value="GIY-YIG_endonuc"/>
</dbReference>
<evidence type="ECO:0000313" key="3">
    <source>
        <dbReference type="EMBL" id="OGG43290.1"/>
    </source>
</evidence>
<evidence type="ECO:0000256" key="1">
    <source>
        <dbReference type="ARBA" id="ARBA00007435"/>
    </source>
</evidence>
<evidence type="ECO:0000259" key="2">
    <source>
        <dbReference type="PROSITE" id="PS50164"/>
    </source>
</evidence>
<dbReference type="InterPro" id="IPR035901">
    <property type="entry name" value="GIY-YIG_endonuc_sf"/>
</dbReference>
<name>A0A1F6C292_9BACT</name>
<sequence>MFYVYIIKSKAYNQHYTGITEDLKRRLQDHNQGKSPHTSKFKPYKISWYCCFSDKNKAYKFEMYLKSGSGIAFLNKHLLS</sequence>
<evidence type="ECO:0000313" key="4">
    <source>
        <dbReference type="Proteomes" id="UP000176633"/>
    </source>
</evidence>
<dbReference type="InterPro" id="IPR050190">
    <property type="entry name" value="UPF0213_domain"/>
</dbReference>
<dbReference type="AlphaFoldDB" id="A0A1F6C292"/>
<dbReference type="PROSITE" id="PS50164">
    <property type="entry name" value="GIY_YIG"/>
    <property type="match status" value="1"/>
</dbReference>
<reference evidence="3 4" key="1">
    <citation type="journal article" date="2016" name="Nat. Commun.">
        <title>Thousands of microbial genomes shed light on interconnected biogeochemical processes in an aquifer system.</title>
        <authorList>
            <person name="Anantharaman K."/>
            <person name="Brown C.T."/>
            <person name="Hug L.A."/>
            <person name="Sharon I."/>
            <person name="Castelle C.J."/>
            <person name="Probst A.J."/>
            <person name="Thomas B.C."/>
            <person name="Singh A."/>
            <person name="Wilkins M.J."/>
            <person name="Karaoz U."/>
            <person name="Brodie E.L."/>
            <person name="Williams K.H."/>
            <person name="Hubbard S.S."/>
            <person name="Banfield J.F."/>
        </authorList>
    </citation>
    <scope>NUCLEOTIDE SEQUENCE [LARGE SCALE GENOMIC DNA]</scope>
</reference>
<feature type="domain" description="GIY-YIG" evidence="2">
    <location>
        <begin position="1"/>
        <end position="79"/>
    </location>
</feature>
<dbReference type="Proteomes" id="UP000176633">
    <property type="component" value="Unassembled WGS sequence"/>
</dbReference>
<dbReference type="SUPFAM" id="SSF82771">
    <property type="entry name" value="GIY-YIG endonuclease"/>
    <property type="match status" value="1"/>
</dbReference>
<gene>
    <name evidence="3" type="ORF">A3G50_02020</name>
</gene>
<organism evidence="3 4">
    <name type="scientific">Candidatus Jorgensenbacteria bacterium RIFCSPLOWO2_12_FULL_42_11</name>
    <dbReference type="NCBI Taxonomy" id="1798473"/>
    <lineage>
        <taxon>Bacteria</taxon>
        <taxon>Candidatus Joergenseniibacteriota</taxon>
    </lineage>
</organism>
<proteinExistence type="inferred from homology"/>
<dbReference type="Gene3D" id="3.40.1440.10">
    <property type="entry name" value="GIY-YIG endonuclease"/>
    <property type="match status" value="1"/>
</dbReference>
<dbReference type="Pfam" id="PF01541">
    <property type="entry name" value="GIY-YIG"/>
    <property type="match status" value="1"/>
</dbReference>
<dbReference type="EMBL" id="MFKM01000018">
    <property type="protein sequence ID" value="OGG43290.1"/>
    <property type="molecule type" value="Genomic_DNA"/>
</dbReference>
<dbReference type="PANTHER" id="PTHR34477">
    <property type="entry name" value="UPF0213 PROTEIN YHBQ"/>
    <property type="match status" value="1"/>
</dbReference>
<dbReference type="CDD" id="cd10449">
    <property type="entry name" value="GIY-YIG_SLX1_like"/>
    <property type="match status" value="1"/>
</dbReference>
<accession>A0A1F6C292</accession>
<comment type="similarity">
    <text evidence="1">Belongs to the UPF0213 family.</text>
</comment>